<evidence type="ECO:0000313" key="2">
    <source>
        <dbReference type="WBParaSite" id="L893_g26066.t1"/>
    </source>
</evidence>
<organism evidence="1 2">
    <name type="scientific">Steinernema glaseri</name>
    <dbReference type="NCBI Taxonomy" id="37863"/>
    <lineage>
        <taxon>Eukaryota</taxon>
        <taxon>Metazoa</taxon>
        <taxon>Ecdysozoa</taxon>
        <taxon>Nematoda</taxon>
        <taxon>Chromadorea</taxon>
        <taxon>Rhabditida</taxon>
        <taxon>Tylenchina</taxon>
        <taxon>Panagrolaimomorpha</taxon>
        <taxon>Strongyloidoidea</taxon>
        <taxon>Steinernematidae</taxon>
        <taxon>Steinernema</taxon>
    </lineage>
</organism>
<proteinExistence type="predicted"/>
<dbReference type="AlphaFoldDB" id="A0A1I7ZG50"/>
<accession>A0A1I7ZG50</accession>
<evidence type="ECO:0000313" key="1">
    <source>
        <dbReference type="Proteomes" id="UP000095287"/>
    </source>
</evidence>
<reference evidence="2" key="1">
    <citation type="submission" date="2016-11" db="UniProtKB">
        <authorList>
            <consortium name="WormBaseParasite"/>
        </authorList>
    </citation>
    <scope>IDENTIFICATION</scope>
</reference>
<dbReference type="Proteomes" id="UP000095287">
    <property type="component" value="Unplaced"/>
</dbReference>
<name>A0A1I7ZG50_9BILA</name>
<keyword evidence="1" id="KW-1185">Reference proteome</keyword>
<sequence>MDRGSSCESLAHEAAVSHWPMLGQTLDCELLCGSAEKKVDKAILCDKIRSITENKDAFDSSYFSTAKRFCSKQSDPMKCHSDSAAFHPIVLEALDYAAEAIGAHCSKPVEVKAAFSNATTPMKCVLCKYLLNWIGECFVEDNKTSREMQNSIRNIVKKVCDLNKICTVFHCSCEKIAEKAIDIIKGMDVSEKACVKHDPSCSGLHLAANRVYT</sequence>
<protein>
    <submittedName>
        <fullName evidence="2">Saposin B-type domain-containing protein</fullName>
    </submittedName>
</protein>
<dbReference type="WBParaSite" id="L893_g26066.t1">
    <property type="protein sequence ID" value="L893_g26066.t1"/>
    <property type="gene ID" value="L893_g26066"/>
</dbReference>